<reference evidence="1" key="1">
    <citation type="journal article" date="2015" name="Nature">
        <title>Complex archaea that bridge the gap between prokaryotes and eukaryotes.</title>
        <authorList>
            <person name="Spang A."/>
            <person name="Saw J.H."/>
            <person name="Jorgensen S.L."/>
            <person name="Zaremba-Niedzwiedzka K."/>
            <person name="Martijn J."/>
            <person name="Lind A.E."/>
            <person name="van Eijk R."/>
            <person name="Schleper C."/>
            <person name="Guy L."/>
            <person name="Ettema T.J."/>
        </authorList>
    </citation>
    <scope>NUCLEOTIDE SEQUENCE</scope>
</reference>
<comment type="caution">
    <text evidence="1">The sequence shown here is derived from an EMBL/GenBank/DDBJ whole genome shotgun (WGS) entry which is preliminary data.</text>
</comment>
<evidence type="ECO:0000313" key="1">
    <source>
        <dbReference type="EMBL" id="KKM27391.1"/>
    </source>
</evidence>
<dbReference type="EMBL" id="LAZR01012330">
    <property type="protein sequence ID" value="KKM27391.1"/>
    <property type="molecule type" value="Genomic_DNA"/>
</dbReference>
<dbReference type="InterPro" id="IPR045397">
    <property type="entry name" value="TumE-like"/>
</dbReference>
<dbReference type="AlphaFoldDB" id="A0A0F9IIG3"/>
<accession>A0A0F9IIG3</accession>
<sequence>PKLARIHAILRDNVQLYIRYNNHGEYSYTIIFSKTSLDRSRFDNYDDRWEVSTRPHHFHPRKKKNAIQSNMTGNPEEDMSYLCDLILSSRLYDIEKS</sequence>
<name>A0A0F9IIG3_9ZZZZ</name>
<feature type="non-terminal residue" evidence="1">
    <location>
        <position position="1"/>
    </location>
</feature>
<organism evidence="1">
    <name type="scientific">marine sediment metagenome</name>
    <dbReference type="NCBI Taxonomy" id="412755"/>
    <lineage>
        <taxon>unclassified sequences</taxon>
        <taxon>metagenomes</taxon>
        <taxon>ecological metagenomes</taxon>
    </lineage>
</organism>
<gene>
    <name evidence="1" type="ORF">LCGC14_1575160</name>
</gene>
<proteinExistence type="predicted"/>
<dbReference type="Pfam" id="PF20126">
    <property type="entry name" value="TumE"/>
    <property type="match status" value="1"/>
</dbReference>
<protein>
    <submittedName>
        <fullName evidence="1">Uncharacterized protein</fullName>
    </submittedName>
</protein>